<dbReference type="HOGENOM" id="CLU_010531_2_0_11"/>
<feature type="transmembrane region" description="Helical" evidence="8">
    <location>
        <begin position="236"/>
        <end position="254"/>
    </location>
</feature>
<feature type="transmembrane region" description="Helical" evidence="8">
    <location>
        <begin position="591"/>
        <end position="611"/>
    </location>
</feature>
<keyword evidence="3" id="KW-0813">Transport</keyword>
<reference evidence="11" key="2">
    <citation type="submission" date="2012-01" db="EMBL/GenBank/DDBJ databases">
        <title>Noncontiguous Finished sequence of chromosome of Saccharomonospora glauca K62.</title>
        <authorList>
            <consortium name="US DOE Joint Genome Institute"/>
            <person name="Lucas S."/>
            <person name="Han J."/>
            <person name="Lapidus A."/>
            <person name="Cheng J.-F."/>
            <person name="Goodwin L."/>
            <person name="Pitluck S."/>
            <person name="Peters L."/>
            <person name="Mikhailova N."/>
            <person name="Held B."/>
            <person name="Detter J.C."/>
            <person name="Han C."/>
            <person name="Tapia R."/>
            <person name="Land M."/>
            <person name="Hauser L."/>
            <person name="Kyrpides N."/>
            <person name="Ivanova N."/>
            <person name="Pagani I."/>
            <person name="Brambilla E.-M."/>
            <person name="Klenk H.-P."/>
            <person name="Woyke T."/>
        </authorList>
    </citation>
    <scope>NUCLEOTIDE SEQUENCE [LARGE SCALE GENOMIC DNA]</scope>
    <source>
        <strain evidence="11">K62</strain>
    </source>
</reference>
<feature type="transmembrane region" description="Helical" evidence="8">
    <location>
        <begin position="107"/>
        <end position="127"/>
    </location>
</feature>
<evidence type="ECO:0000256" key="3">
    <source>
        <dbReference type="ARBA" id="ARBA00022448"/>
    </source>
</evidence>
<reference evidence="10 11" key="1">
    <citation type="submission" date="2011-09" db="EMBL/GenBank/DDBJ databases">
        <authorList>
            <consortium name="US DOE Joint Genome Institute (JGI-PGF)"/>
            <person name="Lucas S."/>
            <person name="Han J."/>
            <person name="Lapidus A."/>
            <person name="Cheng J.-F."/>
            <person name="Goodwin L."/>
            <person name="Pitluck S."/>
            <person name="Peters L."/>
            <person name="Land M.L."/>
            <person name="Hauser L."/>
            <person name="Brambilla E."/>
            <person name="Klenk H.-P."/>
            <person name="Woyke T.J."/>
        </authorList>
    </citation>
    <scope>NUCLEOTIDE SEQUENCE [LARGE SCALE GENOMIC DNA]</scope>
    <source>
        <strain evidence="10 11">K62</strain>
    </source>
</reference>
<evidence type="ECO:0000256" key="7">
    <source>
        <dbReference type="ARBA" id="ARBA00023136"/>
    </source>
</evidence>
<keyword evidence="6 8" id="KW-1133">Transmembrane helix</keyword>
<organism evidence="10 11">
    <name type="scientific">Saccharomonospora glauca K62</name>
    <dbReference type="NCBI Taxonomy" id="928724"/>
    <lineage>
        <taxon>Bacteria</taxon>
        <taxon>Bacillati</taxon>
        <taxon>Actinomycetota</taxon>
        <taxon>Actinomycetes</taxon>
        <taxon>Pseudonocardiales</taxon>
        <taxon>Pseudonocardiaceae</taxon>
        <taxon>Saccharomonospora</taxon>
    </lineage>
</organism>
<keyword evidence="7 8" id="KW-0472">Membrane</keyword>
<feature type="transmembrane region" description="Helical" evidence="8">
    <location>
        <begin position="269"/>
        <end position="290"/>
    </location>
</feature>
<dbReference type="GO" id="GO:0009267">
    <property type="term" value="P:cellular response to starvation"/>
    <property type="evidence" value="ECO:0007669"/>
    <property type="project" value="InterPro"/>
</dbReference>
<dbReference type="AlphaFoldDB" id="I1D1P0"/>
<dbReference type="RefSeq" id="WP_005463957.1">
    <property type="nucleotide sequence ID" value="NZ_CM001484.1"/>
</dbReference>
<evidence type="ECO:0000256" key="2">
    <source>
        <dbReference type="ARBA" id="ARBA00007755"/>
    </source>
</evidence>
<evidence type="ECO:0000256" key="4">
    <source>
        <dbReference type="ARBA" id="ARBA00022475"/>
    </source>
</evidence>
<comment type="similarity">
    <text evidence="2">Belongs to the peptide transporter carbon starvation (CstA) (TC 2.A.114) family.</text>
</comment>
<feature type="transmembrane region" description="Helical" evidence="8">
    <location>
        <begin position="377"/>
        <end position="400"/>
    </location>
</feature>
<dbReference type="STRING" id="928724.SacglDRAFT_01955"/>
<keyword evidence="4" id="KW-1003">Cell membrane</keyword>
<dbReference type="InterPro" id="IPR003706">
    <property type="entry name" value="CstA_N"/>
</dbReference>
<evidence type="ECO:0000313" key="10">
    <source>
        <dbReference type="EMBL" id="EIE98864.1"/>
    </source>
</evidence>
<dbReference type="PANTHER" id="PTHR30252:SF3">
    <property type="entry name" value="PYRUVATE_PROTON SYMPORTER BTST"/>
    <property type="match status" value="1"/>
</dbReference>
<comment type="subcellular location">
    <subcellularLocation>
        <location evidence="1">Cell membrane</location>
        <topology evidence="1">Multi-pass membrane protein</topology>
    </subcellularLocation>
</comment>
<dbReference type="Pfam" id="PF02554">
    <property type="entry name" value="CstA"/>
    <property type="match status" value="1"/>
</dbReference>
<feature type="transmembrane region" description="Helical" evidence="8">
    <location>
        <begin position="563"/>
        <end position="584"/>
    </location>
</feature>
<feature type="transmembrane region" description="Helical" evidence="8">
    <location>
        <begin position="204"/>
        <end position="224"/>
    </location>
</feature>
<sequence>MATVGHPPVEASDKPRWTPAKIALWVAISLLGGVAWTILAVARDEHVNAIWFIFAALCSYAIAYRFYARFILTKVLKADDKRATPAERLENGVDYNRTDRRVLYGHHFAAIAGAGPLVGPVLAAQMGYLPGTIWIIVGVVFAGAVQDMVVLFFSMRRNGRSLGQMARDEIGPIGGVAALLAVLAIMIILLAVLALVVVNSLAESPWGVFSLAMTIPIALFMGFYLRYLRPGRVTEVSLIGCALLLLAIVAGGWIADSSLASVFTLDKVTLVWCLIIYGFLASVLPVWMLLAPRDYLSTFMKVGTIVVLALGVLVAMPATTMPAFTDFAFNGQGPAFTGSLFPFVFITIACGALSGFHALVSSGTTPKMVAKERQVRLIGYGGMLTESFVAIMALVAACVIDQGLYFAMNSAAGATGGTAEGAAEFVNGLGLAGVSTTPEALDAAAAAVQEESLVSRTGGAPTLAVGISEVLGDVFGGEGAKAFWYHFAIMFEALFILTTVDAGTRVGRFMLQDTLGNVVPKFKDTSWRPGAILASAVIVAAWGSILLMGVTDPLGGINTLFPLFGIANQLLAAVALAVCVTILCKTGRVKYAWVPGIPLVWDVVVTLTASWQKIFSSDPNIGYWSQHNAYKEALAAGETSMGPAENVEQMEQVVRNTFIQGSLSILFALLIVVVLVDALRKSISAIRSGTISDTEHPAEESHIFAPSGLFATAEEKRLAAEWREWEAKQKPTGSAEEVPA</sequence>
<dbReference type="PANTHER" id="PTHR30252">
    <property type="entry name" value="INNER MEMBRANE PEPTIDE TRANSPORTER"/>
    <property type="match status" value="1"/>
</dbReference>
<feature type="transmembrane region" description="Helical" evidence="8">
    <location>
        <begin position="483"/>
        <end position="500"/>
    </location>
</feature>
<feature type="transmembrane region" description="Helical" evidence="8">
    <location>
        <begin position="302"/>
        <end position="324"/>
    </location>
</feature>
<dbReference type="EMBL" id="CM001484">
    <property type="protein sequence ID" value="EIE98864.1"/>
    <property type="molecule type" value="Genomic_DNA"/>
</dbReference>
<dbReference type="eggNOG" id="COG1966">
    <property type="taxonomic scope" value="Bacteria"/>
</dbReference>
<evidence type="ECO:0000256" key="1">
    <source>
        <dbReference type="ARBA" id="ARBA00004651"/>
    </source>
</evidence>
<evidence type="ECO:0000256" key="6">
    <source>
        <dbReference type="ARBA" id="ARBA00022989"/>
    </source>
</evidence>
<name>I1D1P0_9PSEU</name>
<proteinExistence type="inferred from homology"/>
<gene>
    <name evidence="10" type="ORF">SacglDRAFT_01955</name>
</gene>
<feature type="transmembrane region" description="Helical" evidence="8">
    <location>
        <begin position="658"/>
        <end position="679"/>
    </location>
</feature>
<evidence type="ECO:0000256" key="5">
    <source>
        <dbReference type="ARBA" id="ARBA00022692"/>
    </source>
</evidence>
<keyword evidence="5 8" id="KW-0812">Transmembrane</keyword>
<dbReference type="InterPro" id="IPR051605">
    <property type="entry name" value="CstA"/>
</dbReference>
<feature type="transmembrane region" description="Helical" evidence="8">
    <location>
        <begin position="22"/>
        <end position="42"/>
    </location>
</feature>
<dbReference type="OrthoDB" id="9761224at2"/>
<evidence type="ECO:0000313" key="11">
    <source>
        <dbReference type="Proteomes" id="UP000005087"/>
    </source>
</evidence>
<dbReference type="GO" id="GO:0005886">
    <property type="term" value="C:plasma membrane"/>
    <property type="evidence" value="ECO:0007669"/>
    <property type="project" value="UniProtKB-SubCell"/>
</dbReference>
<feature type="domain" description="CstA N-terminal" evidence="9">
    <location>
        <begin position="48"/>
        <end position="609"/>
    </location>
</feature>
<feature type="transmembrane region" description="Helical" evidence="8">
    <location>
        <begin position="48"/>
        <end position="67"/>
    </location>
</feature>
<feature type="transmembrane region" description="Helical" evidence="8">
    <location>
        <begin position="336"/>
        <end position="356"/>
    </location>
</feature>
<feature type="transmembrane region" description="Helical" evidence="8">
    <location>
        <begin position="176"/>
        <end position="198"/>
    </location>
</feature>
<evidence type="ECO:0000259" key="9">
    <source>
        <dbReference type="Pfam" id="PF02554"/>
    </source>
</evidence>
<feature type="transmembrane region" description="Helical" evidence="8">
    <location>
        <begin position="531"/>
        <end position="551"/>
    </location>
</feature>
<protein>
    <submittedName>
        <fullName evidence="10">Carbon starvation protein, predicted membrane protein</fullName>
    </submittedName>
</protein>
<feature type="transmembrane region" description="Helical" evidence="8">
    <location>
        <begin position="133"/>
        <end position="155"/>
    </location>
</feature>
<keyword evidence="11" id="KW-1185">Reference proteome</keyword>
<evidence type="ECO:0000256" key="8">
    <source>
        <dbReference type="SAM" id="Phobius"/>
    </source>
</evidence>
<dbReference type="Proteomes" id="UP000005087">
    <property type="component" value="Chromosome"/>
</dbReference>
<accession>I1D1P0</accession>